<feature type="transmembrane region" description="Helical" evidence="6">
    <location>
        <begin position="393"/>
        <end position="416"/>
    </location>
</feature>
<dbReference type="EMBL" id="JAGQNX010000099">
    <property type="protein sequence ID" value="MCA9308509.1"/>
    <property type="molecule type" value="Genomic_DNA"/>
</dbReference>
<evidence type="ECO:0000256" key="3">
    <source>
        <dbReference type="ARBA" id="ARBA00022692"/>
    </source>
</evidence>
<gene>
    <name evidence="7" type="ORF">KC980_03280</name>
</gene>
<organism evidence="7 8">
    <name type="scientific">candidate division WWE3 bacterium</name>
    <dbReference type="NCBI Taxonomy" id="2053526"/>
    <lineage>
        <taxon>Bacteria</taxon>
        <taxon>Katanobacteria</taxon>
    </lineage>
</organism>
<dbReference type="PANTHER" id="PTHR30250">
    <property type="entry name" value="PST FAMILY PREDICTED COLANIC ACID TRANSPORTER"/>
    <property type="match status" value="1"/>
</dbReference>
<comment type="caution">
    <text evidence="7">The sequence shown here is derived from an EMBL/GenBank/DDBJ whole genome shotgun (WGS) entry which is preliminary data.</text>
</comment>
<name>A0A955J1X9_UNCKA</name>
<evidence type="ECO:0000256" key="1">
    <source>
        <dbReference type="ARBA" id="ARBA00004651"/>
    </source>
</evidence>
<feature type="transmembrane region" description="Helical" evidence="6">
    <location>
        <begin position="259"/>
        <end position="282"/>
    </location>
</feature>
<dbReference type="Pfam" id="PF01943">
    <property type="entry name" value="Polysacc_synt"/>
    <property type="match status" value="1"/>
</dbReference>
<feature type="transmembrane region" description="Helical" evidence="6">
    <location>
        <begin position="12"/>
        <end position="35"/>
    </location>
</feature>
<proteinExistence type="predicted"/>
<accession>A0A955J1X9</accession>
<keyword evidence="2" id="KW-1003">Cell membrane</keyword>
<keyword evidence="3 6" id="KW-0812">Transmembrane</keyword>
<feature type="transmembrane region" description="Helical" evidence="6">
    <location>
        <begin position="125"/>
        <end position="145"/>
    </location>
</feature>
<evidence type="ECO:0000313" key="8">
    <source>
        <dbReference type="Proteomes" id="UP000740557"/>
    </source>
</evidence>
<dbReference type="GO" id="GO:0005886">
    <property type="term" value="C:plasma membrane"/>
    <property type="evidence" value="ECO:0007669"/>
    <property type="project" value="UniProtKB-SubCell"/>
</dbReference>
<feature type="transmembrane region" description="Helical" evidence="6">
    <location>
        <begin position="371"/>
        <end position="387"/>
    </location>
</feature>
<dbReference type="InterPro" id="IPR002797">
    <property type="entry name" value="Polysacc_synth"/>
</dbReference>
<evidence type="ECO:0000313" key="7">
    <source>
        <dbReference type="EMBL" id="MCA9308509.1"/>
    </source>
</evidence>
<feature type="transmembrane region" description="Helical" evidence="6">
    <location>
        <begin position="226"/>
        <end position="247"/>
    </location>
</feature>
<comment type="subcellular location">
    <subcellularLocation>
        <location evidence="1">Cell membrane</location>
        <topology evidence="1">Multi-pass membrane protein</topology>
    </subcellularLocation>
</comment>
<evidence type="ECO:0000256" key="2">
    <source>
        <dbReference type="ARBA" id="ARBA00022475"/>
    </source>
</evidence>
<dbReference type="Proteomes" id="UP000740557">
    <property type="component" value="Unassembled WGS sequence"/>
</dbReference>
<dbReference type="AlphaFoldDB" id="A0A955J1X9"/>
<protein>
    <submittedName>
        <fullName evidence="7">Oligosaccharide flippase family protein</fullName>
    </submittedName>
</protein>
<reference evidence="7" key="2">
    <citation type="journal article" date="2021" name="Microbiome">
        <title>Successional dynamics and alternative stable states in a saline activated sludge microbial community over 9 years.</title>
        <authorList>
            <person name="Wang Y."/>
            <person name="Ye J."/>
            <person name="Ju F."/>
            <person name="Liu L."/>
            <person name="Boyd J.A."/>
            <person name="Deng Y."/>
            <person name="Parks D.H."/>
            <person name="Jiang X."/>
            <person name="Yin X."/>
            <person name="Woodcroft B.J."/>
            <person name="Tyson G.W."/>
            <person name="Hugenholtz P."/>
            <person name="Polz M.F."/>
            <person name="Zhang T."/>
        </authorList>
    </citation>
    <scope>NUCLEOTIDE SEQUENCE</scope>
    <source>
        <strain evidence="7">HKST-UBA79</strain>
    </source>
</reference>
<feature type="transmembrane region" description="Helical" evidence="6">
    <location>
        <begin position="47"/>
        <end position="69"/>
    </location>
</feature>
<sequence>MINKVKALSKSSFIQGTLIVTVGSFIGSIFNYVLQLGLARTLSVEDFGVFSALLSMAVIFSVPTSAFIQSIIKSVVKLKATDAFDTLTKLYLTLSLYALVLGFLLFSGLHILATPIQNYLNLDNWYIFRAFTVYMGLSFILIPTSSYLQGLLRFKAFAFYVSVTGFVRMVIPLTLVYLGYRVGGIFYGMTAVAVIMYLVGGLLLWKNFVVPSTESVKDYYKEILQFGVATLFVSIGMSLLNNVDVLMVKHLFSSYESGIYAGVVTLGKVFLFGAGMVTVVMYPQIASLKASGRNYMRRFYQFLSLQLILVSGGVIAFVAFPRLLTITLFGHSFDSAISYLPMFSIFVALYILVNFFIMFNLAVNNTNIWKFLLPTAFAQYLLIHYFHRTLDSIIYINISVTVLLLLCLIAFTWYNLRDVSIDNNSSL</sequence>
<keyword evidence="5 6" id="KW-0472">Membrane</keyword>
<evidence type="ECO:0000256" key="6">
    <source>
        <dbReference type="SAM" id="Phobius"/>
    </source>
</evidence>
<reference evidence="7" key="1">
    <citation type="submission" date="2020-04" db="EMBL/GenBank/DDBJ databases">
        <authorList>
            <person name="Zhang T."/>
        </authorList>
    </citation>
    <scope>NUCLEOTIDE SEQUENCE</scope>
    <source>
        <strain evidence="7">HKST-UBA79</strain>
    </source>
</reference>
<dbReference type="PANTHER" id="PTHR30250:SF28">
    <property type="entry name" value="POLYSACCHARIDE BIOSYNTHESIS PROTEIN"/>
    <property type="match status" value="1"/>
</dbReference>
<feature type="transmembrane region" description="Helical" evidence="6">
    <location>
        <begin position="90"/>
        <end position="113"/>
    </location>
</feature>
<evidence type="ECO:0000256" key="5">
    <source>
        <dbReference type="ARBA" id="ARBA00023136"/>
    </source>
</evidence>
<feature type="transmembrane region" description="Helical" evidence="6">
    <location>
        <begin position="184"/>
        <end position="205"/>
    </location>
</feature>
<evidence type="ECO:0000256" key="4">
    <source>
        <dbReference type="ARBA" id="ARBA00022989"/>
    </source>
</evidence>
<feature type="transmembrane region" description="Helical" evidence="6">
    <location>
        <begin position="336"/>
        <end position="359"/>
    </location>
</feature>
<feature type="transmembrane region" description="Helical" evidence="6">
    <location>
        <begin position="302"/>
        <end position="324"/>
    </location>
</feature>
<feature type="transmembrane region" description="Helical" evidence="6">
    <location>
        <begin position="157"/>
        <end position="178"/>
    </location>
</feature>
<keyword evidence="4 6" id="KW-1133">Transmembrane helix</keyword>
<dbReference type="InterPro" id="IPR050833">
    <property type="entry name" value="Poly_Biosynth_Transport"/>
</dbReference>